<reference evidence="11 12" key="1">
    <citation type="journal article" date="2024" name="Science">
        <title>Giant polyketide synthase enzymes in the biosynthesis of giant marine polyether toxins.</title>
        <authorList>
            <person name="Fallon T.R."/>
            <person name="Shende V.V."/>
            <person name="Wierzbicki I.H."/>
            <person name="Pendleton A.L."/>
            <person name="Watervoot N.F."/>
            <person name="Auber R.P."/>
            <person name="Gonzalez D.J."/>
            <person name="Wisecaver J.H."/>
            <person name="Moore B.S."/>
        </authorList>
    </citation>
    <scope>NUCLEOTIDE SEQUENCE [LARGE SCALE GENOMIC DNA]</scope>
    <source>
        <strain evidence="11 12">12B1</strain>
    </source>
</reference>
<protein>
    <recommendedName>
        <fullName evidence="10">Hexosyltransferase</fullName>
        <ecNumber evidence="10">2.4.1.-</ecNumber>
    </recommendedName>
</protein>
<dbReference type="AlphaFoldDB" id="A0AB34J7J8"/>
<dbReference type="EC" id="2.4.1.-" evidence="10"/>
<dbReference type="Pfam" id="PF01762">
    <property type="entry name" value="Galactosyl_T"/>
    <property type="match status" value="1"/>
</dbReference>
<name>A0AB34J7J8_PRYPA</name>
<evidence type="ECO:0000256" key="4">
    <source>
        <dbReference type="ARBA" id="ARBA00022679"/>
    </source>
</evidence>
<evidence type="ECO:0000256" key="9">
    <source>
        <dbReference type="ARBA" id="ARBA00023136"/>
    </source>
</evidence>
<dbReference type="Proteomes" id="UP001515480">
    <property type="component" value="Unassembled WGS sequence"/>
</dbReference>
<evidence type="ECO:0000256" key="3">
    <source>
        <dbReference type="ARBA" id="ARBA00022676"/>
    </source>
</evidence>
<keyword evidence="3 10" id="KW-0328">Glycosyltransferase</keyword>
<comment type="caution">
    <text evidence="11">The sequence shown here is derived from an EMBL/GenBank/DDBJ whole genome shotgun (WGS) entry which is preliminary data.</text>
</comment>
<keyword evidence="7" id="KW-1133">Transmembrane helix</keyword>
<dbReference type="EMBL" id="JBGBPQ010000013">
    <property type="protein sequence ID" value="KAL1512302.1"/>
    <property type="molecule type" value="Genomic_DNA"/>
</dbReference>
<keyword evidence="6" id="KW-0735">Signal-anchor</keyword>
<proteinExistence type="inferred from homology"/>
<keyword evidence="4" id="KW-0808">Transferase</keyword>
<dbReference type="GO" id="GO:0016758">
    <property type="term" value="F:hexosyltransferase activity"/>
    <property type="evidence" value="ECO:0007669"/>
    <property type="project" value="InterPro"/>
</dbReference>
<dbReference type="PANTHER" id="PTHR11214">
    <property type="entry name" value="BETA-1,3-N-ACETYLGLUCOSAMINYLTRANSFERASE"/>
    <property type="match status" value="1"/>
</dbReference>
<keyword evidence="5" id="KW-0812">Transmembrane</keyword>
<dbReference type="InterPro" id="IPR002659">
    <property type="entry name" value="Glyco_trans_31"/>
</dbReference>
<organism evidence="11 12">
    <name type="scientific">Prymnesium parvum</name>
    <name type="common">Toxic golden alga</name>
    <dbReference type="NCBI Taxonomy" id="97485"/>
    <lineage>
        <taxon>Eukaryota</taxon>
        <taxon>Haptista</taxon>
        <taxon>Haptophyta</taxon>
        <taxon>Prymnesiophyceae</taxon>
        <taxon>Prymnesiales</taxon>
        <taxon>Prymnesiaceae</taxon>
        <taxon>Prymnesium</taxon>
    </lineage>
</organism>
<evidence type="ECO:0000256" key="6">
    <source>
        <dbReference type="ARBA" id="ARBA00022968"/>
    </source>
</evidence>
<evidence type="ECO:0000256" key="5">
    <source>
        <dbReference type="ARBA" id="ARBA00022692"/>
    </source>
</evidence>
<dbReference type="GO" id="GO:0000139">
    <property type="term" value="C:Golgi membrane"/>
    <property type="evidence" value="ECO:0007669"/>
    <property type="project" value="UniProtKB-SubCell"/>
</dbReference>
<evidence type="ECO:0000256" key="10">
    <source>
        <dbReference type="RuleBase" id="RU363063"/>
    </source>
</evidence>
<sequence>MQEPLAGSNSLALAIGVMTHPANAAMRGRARHTWLADALQTDRHRSVAVVARFVVGNQFSRCKRVQEALAIEHASFHDIAYVQAPDCHKGFGGEKVHAWYAYALATWPEAKWLAKMEDDGMLRMDALTQLVFSMPRDVDYAGFMQWQATCSLVLTPMPGSRSEQPCAGCWAGYFTDTHARKPWIRRHRCTSVNSFGTQIWPGSAQCPAIYHAPFACGPFELRSVRLAITVASCKYANDYFTAMSRRSLALQQSANPQASPICSSTDGSQGHVIGRCIGNSTLDLVDLGDHVQKYAIDSQFPANGSAGVMILHPLKAPNAAYWSMFWNRLRKGVPFVPKSMMRARVALNASQAQFVSWARWTPPRPRHEL</sequence>
<evidence type="ECO:0000256" key="1">
    <source>
        <dbReference type="ARBA" id="ARBA00004323"/>
    </source>
</evidence>
<evidence type="ECO:0000256" key="7">
    <source>
        <dbReference type="ARBA" id="ARBA00022989"/>
    </source>
</evidence>
<keyword evidence="9" id="KW-0472">Membrane</keyword>
<evidence type="ECO:0000256" key="8">
    <source>
        <dbReference type="ARBA" id="ARBA00023034"/>
    </source>
</evidence>
<evidence type="ECO:0000313" key="12">
    <source>
        <dbReference type="Proteomes" id="UP001515480"/>
    </source>
</evidence>
<dbReference type="PANTHER" id="PTHR11214:SF3">
    <property type="entry name" value="BETA-1,3-GALACTOSYLTRANSFERASE 6"/>
    <property type="match status" value="1"/>
</dbReference>
<evidence type="ECO:0000256" key="2">
    <source>
        <dbReference type="ARBA" id="ARBA00008661"/>
    </source>
</evidence>
<keyword evidence="12" id="KW-1185">Reference proteome</keyword>
<comment type="subcellular location">
    <subcellularLocation>
        <location evidence="1 10">Golgi apparatus membrane</location>
        <topology evidence="1 10">Single-pass type II membrane protein</topology>
    </subcellularLocation>
</comment>
<comment type="similarity">
    <text evidence="2 10">Belongs to the glycosyltransferase 31 family.</text>
</comment>
<gene>
    <name evidence="11" type="ORF">AB1Y20_005564</name>
</gene>
<keyword evidence="8 10" id="KW-0333">Golgi apparatus</keyword>
<evidence type="ECO:0000313" key="11">
    <source>
        <dbReference type="EMBL" id="KAL1512302.1"/>
    </source>
</evidence>
<accession>A0AB34J7J8</accession>